<sequence>MEPILKLKQIYSEKKVVRLDDSTELSRLLDNTITQVGNEYHRQINALGDTFIRYLNDNYELNKELVKVLDEEYWSQSHKLKFSVSDAFLAGERILELDFTIELPEILACIQVVDGDNFVCIKESEIGKQIYPYKRKPNFLLVVVE</sequence>
<evidence type="ECO:0000313" key="2">
    <source>
        <dbReference type="Proteomes" id="UP001501411"/>
    </source>
</evidence>
<dbReference type="Proteomes" id="UP001501411">
    <property type="component" value="Unassembled WGS sequence"/>
</dbReference>
<keyword evidence="2" id="KW-1185">Reference proteome</keyword>
<reference evidence="2" key="1">
    <citation type="journal article" date="2019" name="Int. J. Syst. Evol. Microbiol.">
        <title>The Global Catalogue of Microorganisms (GCM) 10K type strain sequencing project: providing services to taxonomists for standard genome sequencing and annotation.</title>
        <authorList>
            <consortium name="The Broad Institute Genomics Platform"/>
            <consortium name="The Broad Institute Genome Sequencing Center for Infectious Disease"/>
            <person name="Wu L."/>
            <person name="Ma J."/>
        </authorList>
    </citation>
    <scope>NUCLEOTIDE SEQUENCE [LARGE SCALE GENOMIC DNA]</scope>
    <source>
        <strain evidence="2">JCM 18200</strain>
    </source>
</reference>
<dbReference type="RefSeq" id="WP_345231355.1">
    <property type="nucleotide sequence ID" value="NZ_BAABIQ010000021.1"/>
</dbReference>
<name>A0ABP9B3A6_9SPHI</name>
<proteinExistence type="predicted"/>
<accession>A0ABP9B3A6</accession>
<evidence type="ECO:0000313" key="1">
    <source>
        <dbReference type="EMBL" id="GAA4789762.1"/>
    </source>
</evidence>
<protein>
    <submittedName>
        <fullName evidence="1">Uncharacterized protein</fullName>
    </submittedName>
</protein>
<gene>
    <name evidence="1" type="ORF">GCM10023231_17140</name>
</gene>
<comment type="caution">
    <text evidence="1">The sequence shown here is derived from an EMBL/GenBank/DDBJ whole genome shotgun (WGS) entry which is preliminary data.</text>
</comment>
<organism evidence="1 2">
    <name type="scientific">Olivibacter ginsenosidimutans</name>
    <dbReference type="NCBI Taxonomy" id="1176537"/>
    <lineage>
        <taxon>Bacteria</taxon>
        <taxon>Pseudomonadati</taxon>
        <taxon>Bacteroidota</taxon>
        <taxon>Sphingobacteriia</taxon>
        <taxon>Sphingobacteriales</taxon>
        <taxon>Sphingobacteriaceae</taxon>
        <taxon>Olivibacter</taxon>
    </lineage>
</organism>
<dbReference type="EMBL" id="BAABIQ010000021">
    <property type="protein sequence ID" value="GAA4789762.1"/>
    <property type="molecule type" value="Genomic_DNA"/>
</dbReference>